<sequence>MQYSVLFIYITIILHRFHYSIGDNFKSTDIHMLYKKGITGFFTRTFFEIVIAYKKSPRGTFCNLSEY</sequence>
<proteinExistence type="predicted"/>
<reference evidence="1 2" key="1">
    <citation type="submission" date="2013-07" db="EMBL/GenBank/DDBJ databases">
        <title>Isolation of Lactococcus garvieae strain TRF1 from the fecal material of a timber rattlesnake.</title>
        <authorList>
            <person name="McLaughlin R.W."/>
            <person name="Cochran P.A."/>
            <person name="Dowd S.E."/>
        </authorList>
    </citation>
    <scope>NUCLEOTIDE SEQUENCE [LARGE SCALE GENOMIC DNA]</scope>
    <source>
        <strain evidence="1 2">TRF1</strain>
    </source>
</reference>
<evidence type="ECO:0000313" key="1">
    <source>
        <dbReference type="EMBL" id="ETD05328.1"/>
    </source>
</evidence>
<organism evidence="1 2">
    <name type="scientific">Lactococcus garvieae TRF1</name>
    <dbReference type="NCBI Taxonomy" id="1380772"/>
    <lineage>
        <taxon>Bacteria</taxon>
        <taxon>Bacillati</taxon>
        <taxon>Bacillota</taxon>
        <taxon>Bacilli</taxon>
        <taxon>Lactobacillales</taxon>
        <taxon>Streptococcaceae</taxon>
        <taxon>Lactococcus</taxon>
    </lineage>
</organism>
<dbReference type="EMBL" id="AVFE01000007">
    <property type="protein sequence ID" value="ETD05328.1"/>
    <property type="molecule type" value="Genomic_DNA"/>
</dbReference>
<gene>
    <name evidence="1" type="ORF">N568_0103235</name>
</gene>
<comment type="caution">
    <text evidence="1">The sequence shown here is derived from an EMBL/GenBank/DDBJ whole genome shotgun (WGS) entry which is preliminary data.</text>
</comment>
<protein>
    <submittedName>
        <fullName evidence="1">Uncharacterized protein</fullName>
    </submittedName>
</protein>
<dbReference type="Proteomes" id="UP000018692">
    <property type="component" value="Unassembled WGS sequence"/>
</dbReference>
<name>V8AR69_9LACT</name>
<dbReference type="AlphaFoldDB" id="V8AR69"/>
<evidence type="ECO:0000313" key="2">
    <source>
        <dbReference type="Proteomes" id="UP000018692"/>
    </source>
</evidence>
<accession>V8AR69</accession>